<evidence type="ECO:0000256" key="5">
    <source>
        <dbReference type="PIRNR" id="PIRNR005426"/>
    </source>
</evidence>
<dbReference type="PANTHER" id="PTHR43425">
    <property type="entry name" value="OXYGEN-INSENSITIVE NADPH NITROREDUCTASE"/>
    <property type="match status" value="1"/>
</dbReference>
<evidence type="ECO:0000256" key="4">
    <source>
        <dbReference type="ARBA" id="ARBA00023002"/>
    </source>
</evidence>
<keyword evidence="5" id="KW-0521">NADP</keyword>
<sequence>MNETIKLLTSHRSERSYLDKAIPEDVLSAIIETAYRAPTSVNSQQVSVVVTRDPARRARIAELAGGQAWIAQAPVFLTLVLDMHKSERAIALAGFEQHAHESVESIVSGSTDVGIALGSLIAAAHSYGLGIVPIGAVRRDPQTMIKLLELPEHTFPVAGLVLGYVDQPAHQKPRLPISTFRHEEVYQDDSLDDAIKQYDETLTKHWEEIGRTDGAAWGPNTADYYQHIYFPEVLPALLQQGFKLDK</sequence>
<evidence type="ECO:0000256" key="1">
    <source>
        <dbReference type="ARBA" id="ARBA00008366"/>
    </source>
</evidence>
<proteinExistence type="inferred from homology"/>
<feature type="domain" description="Nitroreductase" evidence="6">
    <location>
        <begin position="9"/>
        <end position="164"/>
    </location>
</feature>
<evidence type="ECO:0000259" key="6">
    <source>
        <dbReference type="Pfam" id="PF00881"/>
    </source>
</evidence>
<keyword evidence="4 5" id="KW-0560">Oxidoreductase</keyword>
<reference evidence="7 8" key="1">
    <citation type="submission" date="2016-10" db="EMBL/GenBank/DDBJ databases">
        <authorList>
            <person name="de Groot N.N."/>
        </authorList>
    </citation>
    <scope>NUCLEOTIDE SEQUENCE [LARGE SCALE GENOMIC DNA]</scope>
    <source>
        <strain evidence="7 8">ATCC 29281</strain>
    </source>
</reference>
<dbReference type="InterPro" id="IPR000415">
    <property type="entry name" value="Nitroreductase-like"/>
</dbReference>
<organism evidence="7 8">
    <name type="scientific">Lonsdalea quercina</name>
    <dbReference type="NCBI Taxonomy" id="71657"/>
    <lineage>
        <taxon>Bacteria</taxon>
        <taxon>Pseudomonadati</taxon>
        <taxon>Pseudomonadota</taxon>
        <taxon>Gammaproteobacteria</taxon>
        <taxon>Enterobacterales</taxon>
        <taxon>Pectobacteriaceae</taxon>
        <taxon>Lonsdalea</taxon>
    </lineage>
</organism>
<dbReference type="PANTHER" id="PTHR43425:SF2">
    <property type="entry name" value="OXYGEN-INSENSITIVE NADPH NITROREDUCTASE"/>
    <property type="match status" value="1"/>
</dbReference>
<dbReference type="Gene3D" id="3.40.109.10">
    <property type="entry name" value="NADH Oxidase"/>
    <property type="match status" value="1"/>
</dbReference>
<keyword evidence="2 5" id="KW-0285">Flavoprotein</keyword>
<protein>
    <submittedName>
        <fullName evidence="7">FMN reductase [NAD(P)H]</fullName>
    </submittedName>
</protein>
<dbReference type="RefSeq" id="WP_026744059.1">
    <property type="nucleotide sequence ID" value="NZ_FNQS01000008.1"/>
</dbReference>
<dbReference type="eggNOG" id="COG0778">
    <property type="taxonomic scope" value="Bacteria"/>
</dbReference>
<name>A0A1H4DYE5_9GAMM</name>
<dbReference type="GeneID" id="97765329"/>
<dbReference type="Proteomes" id="UP000187280">
    <property type="component" value="Unassembled WGS sequence"/>
</dbReference>
<comment type="similarity">
    <text evidence="1 5">Belongs to the flavin oxidoreductase frp family.</text>
</comment>
<accession>A0A1H4DYE5</accession>
<gene>
    <name evidence="7" type="ORF">SAMN02982996_02469</name>
</gene>
<dbReference type="SUPFAM" id="SSF55469">
    <property type="entry name" value="FMN-dependent nitroreductase-like"/>
    <property type="match status" value="1"/>
</dbReference>
<evidence type="ECO:0000313" key="8">
    <source>
        <dbReference type="Proteomes" id="UP000187280"/>
    </source>
</evidence>
<dbReference type="Pfam" id="PF00881">
    <property type="entry name" value="Nitroreductase"/>
    <property type="match status" value="1"/>
</dbReference>
<dbReference type="AlphaFoldDB" id="A0A1H4DYE5"/>
<dbReference type="STRING" id="71657.SAMN02982996_02469"/>
<dbReference type="GO" id="GO:0016491">
    <property type="term" value="F:oxidoreductase activity"/>
    <property type="evidence" value="ECO:0007669"/>
    <property type="project" value="UniProtKB-UniRule"/>
</dbReference>
<dbReference type="InterPro" id="IPR016446">
    <property type="entry name" value="Flavin_OxRdtase_Frp"/>
</dbReference>
<evidence type="ECO:0000313" key="7">
    <source>
        <dbReference type="EMBL" id="SEA77814.1"/>
    </source>
</evidence>
<dbReference type="PIRSF" id="PIRSF005426">
    <property type="entry name" value="Frp"/>
    <property type="match status" value="1"/>
</dbReference>
<dbReference type="InterPro" id="IPR029479">
    <property type="entry name" value="Nitroreductase"/>
</dbReference>
<evidence type="ECO:0000256" key="2">
    <source>
        <dbReference type="ARBA" id="ARBA00022630"/>
    </source>
</evidence>
<evidence type="ECO:0000256" key="3">
    <source>
        <dbReference type="ARBA" id="ARBA00022643"/>
    </source>
</evidence>
<keyword evidence="8" id="KW-1185">Reference proteome</keyword>
<dbReference type="EMBL" id="FNQS01000008">
    <property type="protein sequence ID" value="SEA77814.1"/>
    <property type="molecule type" value="Genomic_DNA"/>
</dbReference>
<keyword evidence="3 5" id="KW-0288">FMN</keyword>